<keyword evidence="6 17" id="KW-0004">4Fe-4S</keyword>
<comment type="pathway">
    <text evidence="2 17">tRNA modification; tRNA-queuosine biosynthesis.</text>
</comment>
<feature type="disulfide bond" description="Redox-active" evidence="17">
    <location>
        <begin position="197"/>
        <end position="199"/>
    </location>
</feature>
<evidence type="ECO:0000313" key="20">
    <source>
        <dbReference type="Proteomes" id="UP000247612"/>
    </source>
</evidence>
<proteinExistence type="inferred from homology"/>
<keyword evidence="10 17" id="KW-0560">Oxidoreductase</keyword>
<evidence type="ECO:0000256" key="6">
    <source>
        <dbReference type="ARBA" id="ARBA00022485"/>
    </source>
</evidence>
<evidence type="ECO:0000256" key="4">
    <source>
        <dbReference type="ARBA" id="ARBA00012622"/>
    </source>
</evidence>
<dbReference type="UniPathway" id="UPA00392"/>
<keyword evidence="11 17" id="KW-0408">Iron</keyword>
<dbReference type="HAMAP" id="MF_02089">
    <property type="entry name" value="QueH"/>
    <property type="match status" value="1"/>
</dbReference>
<evidence type="ECO:0000313" key="19">
    <source>
        <dbReference type="EMBL" id="PXX80959.1"/>
    </source>
</evidence>
<keyword evidence="12 17" id="KW-0411">Iron-sulfur</keyword>
<dbReference type="PANTHER" id="PTHR36701">
    <property type="entry name" value="EPOXYQUEUOSINE REDUCTASE QUEH"/>
    <property type="match status" value="1"/>
</dbReference>
<dbReference type="EMBL" id="QJKH01000002">
    <property type="protein sequence ID" value="PXX80959.1"/>
    <property type="molecule type" value="Genomic_DNA"/>
</dbReference>
<dbReference type="RefSeq" id="WP_022938772.1">
    <property type="nucleotide sequence ID" value="NZ_BAABZA010000002.1"/>
</dbReference>
<evidence type="ECO:0000256" key="10">
    <source>
        <dbReference type="ARBA" id="ARBA00023002"/>
    </source>
</evidence>
<comment type="caution">
    <text evidence="19">The sequence shown here is derived from an EMBL/GenBank/DDBJ whole genome shotgun (WGS) entry which is preliminary data.</text>
</comment>
<dbReference type="Proteomes" id="UP001276902">
    <property type="component" value="Unassembled WGS sequence"/>
</dbReference>
<feature type="binding site" evidence="17">
    <location>
        <position position="30"/>
    </location>
    <ligand>
        <name>[4Fe-4S] cluster</name>
        <dbReference type="ChEBI" id="CHEBI:49883"/>
    </ligand>
</feature>
<evidence type="ECO:0000256" key="12">
    <source>
        <dbReference type="ARBA" id="ARBA00023014"/>
    </source>
</evidence>
<feature type="binding site" evidence="17">
    <location>
        <position position="117"/>
    </location>
    <ligand>
        <name>[4Fe-4S] cluster</name>
        <dbReference type="ChEBI" id="CHEBI:49883"/>
    </ligand>
</feature>
<evidence type="ECO:0000256" key="17">
    <source>
        <dbReference type="HAMAP-Rule" id="MF_02089"/>
    </source>
</evidence>
<dbReference type="GO" id="GO:0008616">
    <property type="term" value="P:tRNA queuosine(34) biosynthetic process"/>
    <property type="evidence" value="ECO:0007669"/>
    <property type="project" value="UniProtKB-UniRule"/>
</dbReference>
<dbReference type="EMBL" id="JALDAW010000022">
    <property type="protein sequence ID" value="MDY5169049.1"/>
    <property type="molecule type" value="Genomic_DNA"/>
</dbReference>
<name>A0A318KTK4_9FIRM</name>
<dbReference type="Pfam" id="PF02677">
    <property type="entry name" value="QueH"/>
    <property type="match status" value="1"/>
</dbReference>
<protein>
    <recommendedName>
        <fullName evidence="5 17">Epoxyqueuosine reductase QueH</fullName>
        <ecNumber evidence="4 17">1.17.99.6</ecNumber>
    </recommendedName>
    <alternativeName>
        <fullName evidence="15 17">Queuosine biosynthesis protein QueH</fullName>
    </alternativeName>
</protein>
<comment type="catalytic activity">
    <reaction evidence="16 17">
        <text>epoxyqueuosine(34) in tRNA + AH2 = queuosine(34) in tRNA + A + H2O</text>
        <dbReference type="Rhea" id="RHEA:32159"/>
        <dbReference type="Rhea" id="RHEA-COMP:18571"/>
        <dbReference type="Rhea" id="RHEA-COMP:18582"/>
        <dbReference type="ChEBI" id="CHEBI:13193"/>
        <dbReference type="ChEBI" id="CHEBI:15377"/>
        <dbReference type="ChEBI" id="CHEBI:17499"/>
        <dbReference type="ChEBI" id="CHEBI:194431"/>
        <dbReference type="ChEBI" id="CHEBI:194443"/>
        <dbReference type="EC" id="1.17.99.6"/>
    </reaction>
</comment>
<keyword evidence="9 17" id="KW-0671">Queuosine biosynthesis</keyword>
<keyword evidence="20" id="KW-1185">Reference proteome</keyword>
<evidence type="ECO:0000256" key="7">
    <source>
        <dbReference type="ARBA" id="ARBA00022694"/>
    </source>
</evidence>
<dbReference type="AlphaFoldDB" id="A0A318KTK4"/>
<dbReference type="EC" id="1.17.99.6" evidence="4 17"/>
<evidence type="ECO:0000256" key="15">
    <source>
        <dbReference type="ARBA" id="ARBA00031446"/>
    </source>
</evidence>
<accession>A0A318KTK4</accession>
<keyword evidence="7 17" id="KW-0819">tRNA processing</keyword>
<dbReference type="STRING" id="1034346.GCA_000313565_02485"/>
<evidence type="ECO:0000313" key="18">
    <source>
        <dbReference type="EMBL" id="MDY5169049.1"/>
    </source>
</evidence>
<evidence type="ECO:0000256" key="5">
    <source>
        <dbReference type="ARBA" id="ARBA00016895"/>
    </source>
</evidence>
<evidence type="ECO:0000256" key="9">
    <source>
        <dbReference type="ARBA" id="ARBA00022785"/>
    </source>
</evidence>
<reference evidence="18" key="2">
    <citation type="submission" date="2022-03" db="EMBL/GenBank/DDBJ databases">
        <title>First case of bacteraemia caused by Dielma fastidiosa in a patient hospitalised with diverticulitis.</title>
        <authorList>
            <person name="Forman-Ankjaer B."/>
            <person name="Hvid-Jensen F."/>
            <person name="Kobel C.M."/>
            <person name="Greve T."/>
        </authorList>
    </citation>
    <scope>NUCLEOTIDE SEQUENCE</scope>
    <source>
        <strain evidence="18">AUH_DF_2021</strain>
    </source>
</reference>
<dbReference type="GO" id="GO:0051539">
    <property type="term" value="F:4 iron, 4 sulfur cluster binding"/>
    <property type="evidence" value="ECO:0007669"/>
    <property type="project" value="UniProtKB-UniRule"/>
</dbReference>
<organism evidence="19 20">
    <name type="scientific">Dielma fastidiosa</name>
    <dbReference type="NCBI Taxonomy" id="1034346"/>
    <lineage>
        <taxon>Bacteria</taxon>
        <taxon>Bacillati</taxon>
        <taxon>Bacillota</taxon>
        <taxon>Erysipelotrichia</taxon>
        <taxon>Erysipelotrichales</taxon>
        <taxon>Erysipelotrichaceae</taxon>
        <taxon>Dielma</taxon>
    </lineage>
</organism>
<comment type="function">
    <text evidence="1 17">Catalyzes the conversion of epoxyqueuosine (oQ) to queuosine (Q), which is a hypermodified base found in the wobble positions of tRNA(Asp), tRNA(Asn), tRNA(His) and tRNA(Tyr).</text>
</comment>
<comment type="similarity">
    <text evidence="3 17">Belongs to the QueH family.</text>
</comment>
<dbReference type="GO" id="GO:0046872">
    <property type="term" value="F:metal ion binding"/>
    <property type="evidence" value="ECO:0007669"/>
    <property type="project" value="UniProtKB-KW"/>
</dbReference>
<evidence type="ECO:0000256" key="8">
    <source>
        <dbReference type="ARBA" id="ARBA00022723"/>
    </source>
</evidence>
<keyword evidence="13 17" id="KW-1015">Disulfide bond</keyword>
<evidence type="ECO:0000256" key="16">
    <source>
        <dbReference type="ARBA" id="ARBA00047415"/>
    </source>
</evidence>
<dbReference type="GO" id="GO:0052693">
    <property type="term" value="F:epoxyqueuosine reductase activity"/>
    <property type="evidence" value="ECO:0007669"/>
    <property type="project" value="UniProtKB-UniRule"/>
</dbReference>
<evidence type="ECO:0000256" key="2">
    <source>
        <dbReference type="ARBA" id="ARBA00004691"/>
    </source>
</evidence>
<evidence type="ECO:0000256" key="1">
    <source>
        <dbReference type="ARBA" id="ARBA00002268"/>
    </source>
</evidence>
<keyword evidence="8 17" id="KW-0479">Metal-binding</keyword>
<feature type="binding site" evidence="17">
    <location>
        <position position="114"/>
    </location>
    <ligand>
        <name>[4Fe-4S] cluster</name>
        <dbReference type="ChEBI" id="CHEBI:49883"/>
    </ligand>
</feature>
<sequence length="210" mass="24912">MKINYYQQSVDELEAIKRDNLHPKLLLHACCAPCSAFPLEFLCPYFDITIYYNNSNIYPENEYARRLQELRQYLNTWREKTGYEVKLIVPPYMGEAYTEKIAVLKDEPEGGSRCVMCYTLRMNEAYAYASEHAFDYFTTVMTISRQKNSQILNDVGRKLSVKYPNVKYFYSDFKKKRGIDRGLELSRENNLYRQDYCGCKFSYEKRHGND</sequence>
<keyword evidence="14 17" id="KW-0676">Redox-active center</keyword>
<evidence type="ECO:0000256" key="3">
    <source>
        <dbReference type="ARBA" id="ARBA00008207"/>
    </source>
</evidence>
<evidence type="ECO:0000256" key="13">
    <source>
        <dbReference type="ARBA" id="ARBA00023157"/>
    </source>
</evidence>
<dbReference type="PANTHER" id="PTHR36701:SF1">
    <property type="entry name" value="EPOXYQUEUOSINE REDUCTASE QUEH"/>
    <property type="match status" value="1"/>
</dbReference>
<dbReference type="Proteomes" id="UP000247612">
    <property type="component" value="Unassembled WGS sequence"/>
</dbReference>
<feature type="binding site" evidence="17">
    <location>
        <position position="31"/>
    </location>
    <ligand>
        <name>[4Fe-4S] cluster</name>
        <dbReference type="ChEBI" id="CHEBI:49883"/>
    </ligand>
</feature>
<dbReference type="InterPro" id="IPR003828">
    <property type="entry name" value="QueH"/>
</dbReference>
<gene>
    <name evidence="17" type="primary">queH</name>
    <name evidence="19" type="ORF">DES51_10277</name>
    <name evidence="18" type="ORF">MQE39_13095</name>
</gene>
<evidence type="ECO:0000256" key="11">
    <source>
        <dbReference type="ARBA" id="ARBA00023004"/>
    </source>
</evidence>
<reference evidence="19 20" key="1">
    <citation type="submission" date="2018-05" db="EMBL/GenBank/DDBJ databases">
        <title>Genomic Encyclopedia of Type Strains, Phase IV (KMG-IV): sequencing the most valuable type-strain genomes for metagenomic binning, comparative biology and taxonomic classification.</title>
        <authorList>
            <person name="Goeker M."/>
        </authorList>
    </citation>
    <scope>NUCLEOTIDE SEQUENCE [LARGE SCALE GENOMIC DNA]</scope>
    <source>
        <strain evidence="19 20">JC118</strain>
    </source>
</reference>
<dbReference type="OrthoDB" id="9801033at2"/>
<evidence type="ECO:0000256" key="14">
    <source>
        <dbReference type="ARBA" id="ARBA00023284"/>
    </source>
</evidence>